<sequence length="306" mass="33623">MRASIMRDKSEDMVLCSFVADSLALGVHWIYDTTRLAAEYGRIEDLLSPKKSPYHANREKGGFTHYGDQTLVLLESVSACNGFDLLDFSRRWQELFKDYNGYMDEATKGTIGNFAKGRGPEHSGSPSNDLAGAARISPLFLCCRDNLDQLITAARSQTAMTHSDPLTVDSAEFFARVAWKTLRGIAPSVAAVEVVEERFSDSPIAEWTERGLASKSEKSVSAIVRFGQSCHTPEAFPGVVHLIAKYEYELAEALVQAVMAGGDNAARGMMVATVLGAHLGREQLPVRWVEGLKKATEIKHFMDKIG</sequence>
<dbReference type="InterPro" id="IPR005502">
    <property type="entry name" value="Ribosyl_crysJ1"/>
</dbReference>
<evidence type="ECO:0000313" key="4">
    <source>
        <dbReference type="EMBL" id="SPD76377.1"/>
    </source>
</evidence>
<keyword evidence="2 4" id="KW-0378">Hydrolase</keyword>
<dbReference type="PANTHER" id="PTHR16222">
    <property type="entry name" value="ADP-RIBOSYLGLYCOHYDROLASE"/>
    <property type="match status" value="1"/>
</dbReference>
<evidence type="ECO:0000256" key="2">
    <source>
        <dbReference type="ARBA" id="ARBA00022801"/>
    </source>
</evidence>
<comment type="cofactor">
    <cofactor evidence="3">
        <name>Mg(2+)</name>
        <dbReference type="ChEBI" id="CHEBI:18420"/>
    </cofactor>
    <text evidence="3">Binds 2 magnesium ions per subunit.</text>
</comment>
<dbReference type="EMBL" id="OJIN01000239">
    <property type="protein sequence ID" value="SPD76377.1"/>
    <property type="molecule type" value="Genomic_DNA"/>
</dbReference>
<feature type="binding site" evidence="3">
    <location>
        <position position="64"/>
    </location>
    <ligand>
        <name>Mg(2+)</name>
        <dbReference type="ChEBI" id="CHEBI:18420"/>
        <label>1</label>
    </ligand>
</feature>
<reference evidence="4" key="1">
    <citation type="submission" date="2018-01" db="EMBL/GenBank/DDBJ databases">
        <authorList>
            <person name="Regsiter A."/>
            <person name="William W."/>
        </authorList>
    </citation>
    <scope>NUCLEOTIDE SEQUENCE</scope>
    <source>
        <strain evidence="4">TRIP AH-1</strain>
    </source>
</reference>
<dbReference type="SUPFAM" id="SSF101478">
    <property type="entry name" value="ADP-ribosylglycohydrolase"/>
    <property type="match status" value="1"/>
</dbReference>
<dbReference type="InterPro" id="IPR036705">
    <property type="entry name" value="Ribosyl_crysJ1_sf"/>
</dbReference>
<protein>
    <submittedName>
        <fullName evidence="4">ADP-ribosylglycohydrolase</fullName>
    </submittedName>
</protein>
<dbReference type="GO" id="GO:0046872">
    <property type="term" value="F:metal ion binding"/>
    <property type="evidence" value="ECO:0007669"/>
    <property type="project" value="UniProtKB-KW"/>
</dbReference>
<comment type="similarity">
    <text evidence="1">Belongs to the ADP-ribosylglycohydrolase family.</text>
</comment>
<evidence type="ECO:0000256" key="3">
    <source>
        <dbReference type="PIRSR" id="PIRSR605502-1"/>
    </source>
</evidence>
<dbReference type="AlphaFoldDB" id="A0A445N3T1"/>
<feature type="binding site" evidence="3">
    <location>
        <position position="263"/>
    </location>
    <ligand>
        <name>Mg(2+)</name>
        <dbReference type="ChEBI" id="CHEBI:18420"/>
        <label>1</label>
    </ligand>
</feature>
<organism evidence="4">
    <name type="scientific">uncultured Desulfobacterium sp</name>
    <dbReference type="NCBI Taxonomy" id="201089"/>
    <lineage>
        <taxon>Bacteria</taxon>
        <taxon>Pseudomonadati</taxon>
        <taxon>Thermodesulfobacteriota</taxon>
        <taxon>Desulfobacteria</taxon>
        <taxon>Desulfobacterales</taxon>
        <taxon>Desulfobacteriaceae</taxon>
        <taxon>Desulfobacterium</taxon>
        <taxon>environmental samples</taxon>
    </lineage>
</organism>
<dbReference type="Pfam" id="PF03747">
    <property type="entry name" value="ADP_ribosyl_GH"/>
    <property type="match status" value="1"/>
</dbReference>
<accession>A0A445N3T1</accession>
<gene>
    <name evidence="4" type="ORF">PITCH_A920005</name>
</gene>
<name>A0A445N3T1_9BACT</name>
<dbReference type="InterPro" id="IPR050792">
    <property type="entry name" value="ADP-ribosylglycohydrolase"/>
</dbReference>
<keyword evidence="3" id="KW-0479">Metal-binding</keyword>
<evidence type="ECO:0000256" key="1">
    <source>
        <dbReference type="ARBA" id="ARBA00010702"/>
    </source>
</evidence>
<dbReference type="Gene3D" id="1.10.4080.10">
    <property type="entry name" value="ADP-ribosylation/Crystallin J1"/>
    <property type="match status" value="1"/>
</dbReference>
<keyword evidence="3" id="KW-0460">Magnesium</keyword>
<dbReference type="GO" id="GO:0016787">
    <property type="term" value="F:hydrolase activity"/>
    <property type="evidence" value="ECO:0007669"/>
    <property type="project" value="UniProtKB-KW"/>
</dbReference>
<dbReference type="PANTHER" id="PTHR16222:SF24">
    <property type="entry name" value="ADP-RIBOSYLHYDROLASE ARH3"/>
    <property type="match status" value="1"/>
</dbReference>
<proteinExistence type="inferred from homology"/>